<gene>
    <name evidence="2" type="ORF">TELCIR_16968</name>
</gene>
<feature type="non-terminal residue" evidence="2">
    <location>
        <position position="1"/>
    </location>
</feature>
<accession>A0A2G9TUC8</accession>
<dbReference type="Proteomes" id="UP000230423">
    <property type="component" value="Unassembled WGS sequence"/>
</dbReference>
<dbReference type="PANTHER" id="PTHR47163">
    <property type="entry name" value="DDE_TNP_IS1595 DOMAIN-CONTAINING PROTEIN"/>
    <property type="match status" value="1"/>
</dbReference>
<dbReference type="InterPro" id="IPR024445">
    <property type="entry name" value="Tnp_ISXO2-like"/>
</dbReference>
<sequence>TFLRIRTFDPAHKKTKVHKNIKIDLILKDSREGSGKQHSHLKYGFCCDFALAARVYAHFNVAAVGCDDEERVHCFADRRLLWKNRPCPNCGISRKVTKQQCPTGGDRKWKFECNLRSCRQPGINRKIGYLKGTFLSLCMYYSGNVGQLGGPNTIVQVDESNIVLRKCNVSTGRVVRRDWLFGGIQDETKMVFVEIVDRRDAATMRSIIQRHISGGTIRTDMWSGYNNLFTFGYIHNTANHGVNFVDPMTGVHTQRVEGLWSTLKERIRRRHGTNRDLWDDHFFDIL</sequence>
<evidence type="ECO:0000313" key="3">
    <source>
        <dbReference type="Proteomes" id="UP000230423"/>
    </source>
</evidence>
<organism evidence="2 3">
    <name type="scientific">Teladorsagia circumcincta</name>
    <name type="common">Brown stomach worm</name>
    <name type="synonym">Ostertagia circumcincta</name>
    <dbReference type="NCBI Taxonomy" id="45464"/>
    <lineage>
        <taxon>Eukaryota</taxon>
        <taxon>Metazoa</taxon>
        <taxon>Ecdysozoa</taxon>
        <taxon>Nematoda</taxon>
        <taxon>Chromadorea</taxon>
        <taxon>Rhabditida</taxon>
        <taxon>Rhabditina</taxon>
        <taxon>Rhabditomorpha</taxon>
        <taxon>Strongyloidea</taxon>
        <taxon>Trichostrongylidae</taxon>
        <taxon>Teladorsagia</taxon>
    </lineage>
</organism>
<dbReference type="PANTHER" id="PTHR47163:SF3">
    <property type="entry name" value="PROTEIN CBG18017"/>
    <property type="match status" value="1"/>
</dbReference>
<reference evidence="2 3" key="1">
    <citation type="submission" date="2015-09" db="EMBL/GenBank/DDBJ databases">
        <title>Draft genome of the parasitic nematode Teladorsagia circumcincta isolate WARC Sus (inbred).</title>
        <authorList>
            <person name="Mitreva M."/>
        </authorList>
    </citation>
    <scope>NUCLEOTIDE SEQUENCE [LARGE SCALE GENOMIC DNA]</scope>
    <source>
        <strain evidence="2 3">S</strain>
    </source>
</reference>
<feature type="domain" description="ISXO2-like transposase" evidence="1">
    <location>
        <begin position="147"/>
        <end position="276"/>
    </location>
</feature>
<dbReference type="EMBL" id="KZ353472">
    <property type="protein sequence ID" value="PIO61508.1"/>
    <property type="molecule type" value="Genomic_DNA"/>
</dbReference>
<dbReference type="AlphaFoldDB" id="A0A2G9TUC8"/>
<protein>
    <recommendedName>
        <fullName evidence="1">ISXO2-like transposase domain-containing protein</fullName>
    </recommendedName>
</protein>
<dbReference type="InterPro" id="IPR053164">
    <property type="entry name" value="IS1016-like_transposase"/>
</dbReference>
<evidence type="ECO:0000259" key="1">
    <source>
        <dbReference type="SMART" id="SM01126"/>
    </source>
</evidence>
<evidence type="ECO:0000313" key="2">
    <source>
        <dbReference type="EMBL" id="PIO61508.1"/>
    </source>
</evidence>
<proteinExistence type="predicted"/>
<dbReference type="Pfam" id="PF12762">
    <property type="entry name" value="DDE_Tnp_IS1595"/>
    <property type="match status" value="1"/>
</dbReference>
<keyword evidence="3" id="KW-1185">Reference proteome</keyword>
<dbReference type="OrthoDB" id="5871964at2759"/>
<dbReference type="SMART" id="SM01126">
    <property type="entry name" value="DDE_Tnp_IS1595"/>
    <property type="match status" value="1"/>
</dbReference>
<name>A0A2G9TUC8_TELCI</name>